<dbReference type="KEGG" id="mrr:Moror_12008"/>
<reference evidence="2 3" key="1">
    <citation type="journal article" date="2014" name="BMC Genomics">
        <title>Genome and secretome analysis of the hemibiotrophic fungal pathogen, Moniliophthora roreri, which causes frosty pod rot disease of cacao: mechanisms of the biotrophic and necrotrophic phases.</title>
        <authorList>
            <person name="Meinhardt L.W."/>
            <person name="Costa G.G.L."/>
            <person name="Thomazella D.P.T."/>
            <person name="Teixeira P.J.P.L."/>
            <person name="Carazzolle M.F."/>
            <person name="Schuster S.C."/>
            <person name="Carlson J.E."/>
            <person name="Guiltinan M.J."/>
            <person name="Mieczkowski P."/>
            <person name="Farmer A."/>
            <person name="Ramaraj T."/>
            <person name="Crozier J."/>
            <person name="Davis R.E."/>
            <person name="Shao J."/>
            <person name="Melnick R.L."/>
            <person name="Pereira G.A.G."/>
            <person name="Bailey B.A."/>
        </authorList>
    </citation>
    <scope>NUCLEOTIDE SEQUENCE [LARGE SCALE GENOMIC DNA]</scope>
    <source>
        <strain evidence="2 3">MCA 2997</strain>
    </source>
</reference>
<keyword evidence="3" id="KW-1185">Reference proteome</keyword>
<proteinExistence type="predicted"/>
<evidence type="ECO:0000313" key="2">
    <source>
        <dbReference type="EMBL" id="ESK87008.1"/>
    </source>
</evidence>
<organism evidence="2 3">
    <name type="scientific">Moniliophthora roreri (strain MCA 2997)</name>
    <name type="common">Cocoa frosty pod rot fungus</name>
    <name type="synonym">Crinipellis roreri</name>
    <dbReference type="NCBI Taxonomy" id="1381753"/>
    <lineage>
        <taxon>Eukaryota</taxon>
        <taxon>Fungi</taxon>
        <taxon>Dikarya</taxon>
        <taxon>Basidiomycota</taxon>
        <taxon>Agaricomycotina</taxon>
        <taxon>Agaricomycetes</taxon>
        <taxon>Agaricomycetidae</taxon>
        <taxon>Agaricales</taxon>
        <taxon>Marasmiineae</taxon>
        <taxon>Marasmiaceae</taxon>
        <taxon>Moniliophthora</taxon>
    </lineage>
</organism>
<protein>
    <submittedName>
        <fullName evidence="2">Uncharacterized protein</fullName>
    </submittedName>
</protein>
<dbReference type="Proteomes" id="UP000017559">
    <property type="component" value="Unassembled WGS sequence"/>
</dbReference>
<gene>
    <name evidence="2" type="ORF">Moror_12008</name>
</gene>
<name>V2WJH9_MONRO</name>
<accession>V2WJH9</accession>
<evidence type="ECO:0000313" key="3">
    <source>
        <dbReference type="Proteomes" id="UP000017559"/>
    </source>
</evidence>
<dbReference type="HOGENOM" id="CLU_2812986_0_0_1"/>
<dbReference type="AlphaFoldDB" id="V2WJH9"/>
<evidence type="ECO:0000256" key="1">
    <source>
        <dbReference type="SAM" id="MobiDB-lite"/>
    </source>
</evidence>
<comment type="caution">
    <text evidence="2">The sequence shown here is derived from an EMBL/GenBank/DDBJ whole genome shotgun (WGS) entry which is preliminary data.</text>
</comment>
<feature type="compositionally biased region" description="Basic and acidic residues" evidence="1">
    <location>
        <begin position="41"/>
        <end position="51"/>
    </location>
</feature>
<dbReference type="EMBL" id="AWSO01000854">
    <property type="protein sequence ID" value="ESK87008.1"/>
    <property type="molecule type" value="Genomic_DNA"/>
</dbReference>
<feature type="region of interest" description="Disordered" evidence="1">
    <location>
        <begin position="32"/>
        <end position="67"/>
    </location>
</feature>
<sequence>MNVKTFSHGLDHLRLQDLVPLLPLNEDAYVQMDTPLGSGQKEGESDRKTVQDESAADGRNLEDEFRR</sequence>